<dbReference type="Proteomes" id="UP000430345">
    <property type="component" value="Unassembled WGS sequence"/>
</dbReference>
<name>A0A6I1MQ37_9CLOT</name>
<accession>A0A6I1MQ37</accession>
<gene>
    <name evidence="1" type="ORF">GBZ86_11335</name>
</gene>
<sequence length="129" mass="15420">MDYIVPSNDYIIVTPKGEIKGFKDLDKAQNYIDFYNSERLRCMKDKPDYRDYDMTDINSSIDIFTRLGVDEGECLIYDLQEFIQRIQESSFFDEEKEELIKKLLKDEIDLNVKDYQIETILNEVNIVMY</sequence>
<keyword evidence="2" id="KW-1185">Reference proteome</keyword>
<protein>
    <submittedName>
        <fullName evidence="1">Uncharacterized protein</fullName>
    </submittedName>
</protein>
<comment type="caution">
    <text evidence="1">The sequence shown here is derived from an EMBL/GenBank/DDBJ whole genome shotgun (WGS) entry which is preliminary data.</text>
</comment>
<evidence type="ECO:0000313" key="1">
    <source>
        <dbReference type="EMBL" id="MPQ44352.1"/>
    </source>
</evidence>
<reference evidence="1 2" key="1">
    <citation type="submission" date="2019-10" db="EMBL/GenBank/DDBJ databases">
        <title>The Genome Sequence of Clostridium tarantellae Isolated from Fish Brain.</title>
        <authorList>
            <person name="Bano L."/>
            <person name="Kiel M."/>
            <person name="Sales G."/>
            <person name="Doxey A.C."/>
            <person name="Mansfield M.J."/>
            <person name="Schiavone M."/>
            <person name="Rossetto O."/>
            <person name="Pirazzini M."/>
            <person name="Dobrindt U."/>
            <person name="Montecucco C."/>
        </authorList>
    </citation>
    <scope>NUCLEOTIDE SEQUENCE [LARGE SCALE GENOMIC DNA]</scope>
    <source>
        <strain evidence="1 2">DSM 3997</strain>
    </source>
</reference>
<dbReference type="RefSeq" id="WP_152890748.1">
    <property type="nucleotide sequence ID" value="NZ_WHJC01000199.1"/>
</dbReference>
<dbReference type="OrthoDB" id="1920995at2"/>
<dbReference type="AlphaFoldDB" id="A0A6I1MQ37"/>
<evidence type="ECO:0000313" key="2">
    <source>
        <dbReference type="Proteomes" id="UP000430345"/>
    </source>
</evidence>
<proteinExistence type="predicted"/>
<dbReference type="EMBL" id="WHJC01000199">
    <property type="protein sequence ID" value="MPQ44352.1"/>
    <property type="molecule type" value="Genomic_DNA"/>
</dbReference>
<organism evidence="1 2">
    <name type="scientific">Clostridium tarantellae</name>
    <dbReference type="NCBI Taxonomy" id="39493"/>
    <lineage>
        <taxon>Bacteria</taxon>
        <taxon>Bacillati</taxon>
        <taxon>Bacillota</taxon>
        <taxon>Clostridia</taxon>
        <taxon>Eubacteriales</taxon>
        <taxon>Clostridiaceae</taxon>
        <taxon>Clostridium</taxon>
    </lineage>
</organism>